<proteinExistence type="inferred from homology"/>
<dbReference type="InterPro" id="IPR007387">
    <property type="entry name" value="TRAP_DctQ"/>
</dbReference>
<dbReference type="GO" id="GO:0015740">
    <property type="term" value="P:C4-dicarboxylate transport"/>
    <property type="evidence" value="ECO:0007669"/>
    <property type="project" value="TreeGrafter"/>
</dbReference>
<comment type="subunit">
    <text evidence="9">The complex comprises the extracytoplasmic solute receptor protein and the two transmembrane proteins.</text>
</comment>
<protein>
    <recommendedName>
        <fullName evidence="9">TRAP transporter small permease protein</fullName>
    </recommendedName>
</protein>
<evidence type="ECO:0000256" key="5">
    <source>
        <dbReference type="ARBA" id="ARBA00022692"/>
    </source>
</evidence>
<evidence type="ECO:0000256" key="6">
    <source>
        <dbReference type="ARBA" id="ARBA00022989"/>
    </source>
</evidence>
<dbReference type="EMBL" id="FLUO01000001">
    <property type="protein sequence ID" value="SBV93348.1"/>
    <property type="molecule type" value="Genomic_DNA"/>
</dbReference>
<comment type="subcellular location">
    <subcellularLocation>
        <location evidence="1 9">Cell inner membrane</location>
        <topology evidence="1 9">Multi-pass membrane protein</topology>
    </subcellularLocation>
</comment>
<dbReference type="AlphaFoldDB" id="A0A212J1L4"/>
<feature type="transmembrane region" description="Helical" evidence="9">
    <location>
        <begin position="128"/>
        <end position="149"/>
    </location>
</feature>
<gene>
    <name evidence="11" type="ORF">KL86APRO_10371</name>
</gene>
<keyword evidence="6 9" id="KW-1133">Transmembrane helix</keyword>
<evidence type="ECO:0000256" key="3">
    <source>
        <dbReference type="ARBA" id="ARBA00022475"/>
    </source>
</evidence>
<evidence type="ECO:0000256" key="4">
    <source>
        <dbReference type="ARBA" id="ARBA00022519"/>
    </source>
</evidence>
<keyword evidence="7 9" id="KW-0472">Membrane</keyword>
<keyword evidence="4 9" id="KW-0997">Cell inner membrane</keyword>
<evidence type="ECO:0000256" key="8">
    <source>
        <dbReference type="ARBA" id="ARBA00038436"/>
    </source>
</evidence>
<keyword evidence="5 9" id="KW-0812">Transmembrane</keyword>
<evidence type="ECO:0000256" key="1">
    <source>
        <dbReference type="ARBA" id="ARBA00004429"/>
    </source>
</evidence>
<comment type="function">
    <text evidence="9">Part of the tripartite ATP-independent periplasmic (TRAP) transport system.</text>
</comment>
<dbReference type="PANTHER" id="PTHR35011">
    <property type="entry name" value="2,3-DIKETO-L-GULONATE TRAP TRANSPORTER SMALL PERMEASE PROTEIN YIAM"/>
    <property type="match status" value="1"/>
</dbReference>
<organism evidence="11">
    <name type="scientific">uncultured Alphaproteobacteria bacterium</name>
    <dbReference type="NCBI Taxonomy" id="91750"/>
    <lineage>
        <taxon>Bacteria</taxon>
        <taxon>Pseudomonadati</taxon>
        <taxon>Pseudomonadota</taxon>
        <taxon>Alphaproteobacteria</taxon>
        <taxon>environmental samples</taxon>
    </lineage>
</organism>
<dbReference type="GO" id="GO:0005886">
    <property type="term" value="C:plasma membrane"/>
    <property type="evidence" value="ECO:0007669"/>
    <property type="project" value="UniProtKB-SubCell"/>
</dbReference>
<feature type="transmembrane region" description="Helical" evidence="9">
    <location>
        <begin position="12"/>
        <end position="32"/>
    </location>
</feature>
<evidence type="ECO:0000256" key="2">
    <source>
        <dbReference type="ARBA" id="ARBA00022448"/>
    </source>
</evidence>
<reference evidence="11" key="1">
    <citation type="submission" date="2016-04" db="EMBL/GenBank/DDBJ databases">
        <authorList>
            <person name="Evans L.H."/>
            <person name="Alamgir A."/>
            <person name="Owens N."/>
            <person name="Weber N.D."/>
            <person name="Virtaneva K."/>
            <person name="Barbian K."/>
            <person name="Babar A."/>
            <person name="Rosenke K."/>
        </authorList>
    </citation>
    <scope>NUCLEOTIDE SEQUENCE</scope>
    <source>
        <strain evidence="11">86</strain>
    </source>
</reference>
<dbReference type="InterPro" id="IPR055348">
    <property type="entry name" value="DctQ"/>
</dbReference>
<dbReference type="PANTHER" id="PTHR35011:SF2">
    <property type="entry name" value="2,3-DIKETO-L-GULONATE TRAP TRANSPORTER SMALL PERMEASE PROTEIN YIAM"/>
    <property type="match status" value="1"/>
</dbReference>
<evidence type="ECO:0000256" key="9">
    <source>
        <dbReference type="RuleBase" id="RU369079"/>
    </source>
</evidence>
<feature type="transmembrane region" description="Helical" evidence="9">
    <location>
        <begin position="89"/>
        <end position="108"/>
    </location>
</feature>
<dbReference type="GO" id="GO:0022857">
    <property type="term" value="F:transmembrane transporter activity"/>
    <property type="evidence" value="ECO:0007669"/>
    <property type="project" value="UniProtKB-UniRule"/>
</dbReference>
<keyword evidence="3" id="KW-1003">Cell membrane</keyword>
<feature type="transmembrane region" description="Helical" evidence="9">
    <location>
        <begin position="52"/>
        <end position="77"/>
    </location>
</feature>
<name>A0A212J1L4_9PROT</name>
<accession>A0A212J1L4</accession>
<evidence type="ECO:0000259" key="10">
    <source>
        <dbReference type="Pfam" id="PF04290"/>
    </source>
</evidence>
<sequence length="157" mass="17330">MLKKLDAWLHAALLWACGLLMFGMMTIIFSQVVARYVFHQSLSWSEEVGRYVFVWITFLGLAAAFKSGSHVALDLLVKAVGPRFRRGLEILNGVLVVVLASSLLLSGIRLLEFGMRQRSPALGIPMSWVYIVEPVSGAILLYFSVRALWACASGARA</sequence>
<keyword evidence="2 9" id="KW-0813">Transport</keyword>
<comment type="similarity">
    <text evidence="8 9">Belongs to the TRAP transporter small permease family.</text>
</comment>
<dbReference type="Pfam" id="PF04290">
    <property type="entry name" value="DctQ"/>
    <property type="match status" value="1"/>
</dbReference>
<evidence type="ECO:0000313" key="11">
    <source>
        <dbReference type="EMBL" id="SBV93348.1"/>
    </source>
</evidence>
<evidence type="ECO:0000256" key="7">
    <source>
        <dbReference type="ARBA" id="ARBA00023136"/>
    </source>
</evidence>
<feature type="domain" description="Tripartite ATP-independent periplasmic transporters DctQ component" evidence="10">
    <location>
        <begin position="24"/>
        <end position="151"/>
    </location>
</feature>